<dbReference type="AlphaFoldDB" id="A0A315AL35"/>
<dbReference type="EMBL" id="PJQY01000244">
    <property type="protein sequence ID" value="PQQ14996.1"/>
    <property type="molecule type" value="Genomic_DNA"/>
</dbReference>
<comment type="caution">
    <text evidence="1">The sequence shown here is derived from an EMBL/GenBank/DDBJ whole genome shotgun (WGS) entry which is preliminary data.</text>
</comment>
<dbReference type="Proteomes" id="UP000250321">
    <property type="component" value="Unassembled WGS sequence"/>
</dbReference>
<proteinExistence type="predicted"/>
<organism evidence="1 2">
    <name type="scientific">Prunus yedoensis var. nudiflora</name>
    <dbReference type="NCBI Taxonomy" id="2094558"/>
    <lineage>
        <taxon>Eukaryota</taxon>
        <taxon>Viridiplantae</taxon>
        <taxon>Streptophyta</taxon>
        <taxon>Embryophyta</taxon>
        <taxon>Tracheophyta</taxon>
        <taxon>Spermatophyta</taxon>
        <taxon>Magnoliopsida</taxon>
        <taxon>eudicotyledons</taxon>
        <taxon>Gunneridae</taxon>
        <taxon>Pentapetalae</taxon>
        <taxon>rosids</taxon>
        <taxon>fabids</taxon>
        <taxon>Rosales</taxon>
        <taxon>Rosaceae</taxon>
        <taxon>Amygdaloideae</taxon>
        <taxon>Amygdaleae</taxon>
        <taxon>Prunus</taxon>
    </lineage>
</organism>
<sequence>MVDAKRDDSSCPDQITLINSLLFPSEVHDPKQAYSLPEREGEQEGPRAIHTGGGLFCLSFVLATTGRCSFFEV</sequence>
<name>A0A315AL35_PRUYE</name>
<keyword evidence="2" id="KW-1185">Reference proteome</keyword>
<gene>
    <name evidence="1" type="ORF">Pyn_09136</name>
</gene>
<evidence type="ECO:0000313" key="2">
    <source>
        <dbReference type="Proteomes" id="UP000250321"/>
    </source>
</evidence>
<accession>A0A315AL35</accession>
<protein>
    <submittedName>
        <fullName evidence="1">Uncharacterized protein</fullName>
    </submittedName>
</protein>
<reference evidence="1 2" key="1">
    <citation type="submission" date="2018-02" db="EMBL/GenBank/DDBJ databases">
        <title>Draft genome of wild Prunus yedoensis var. nudiflora.</title>
        <authorList>
            <person name="Baek S."/>
            <person name="Kim J.-H."/>
            <person name="Choi K."/>
            <person name="Kim G.-B."/>
            <person name="Cho A."/>
            <person name="Jang H."/>
            <person name="Shin C.-H."/>
            <person name="Yu H.-J."/>
            <person name="Mun J.-H."/>
        </authorList>
    </citation>
    <scope>NUCLEOTIDE SEQUENCE [LARGE SCALE GENOMIC DNA]</scope>
    <source>
        <strain evidence="2">cv. Jeju island</strain>
        <tissue evidence="1">Leaf</tissue>
    </source>
</reference>
<evidence type="ECO:0000313" key="1">
    <source>
        <dbReference type="EMBL" id="PQQ14996.1"/>
    </source>
</evidence>